<keyword evidence="3" id="KW-1133">Transmembrane helix</keyword>
<name>A0A2G5P659_9MYCO</name>
<organism evidence="5 6">
    <name type="scientific">Mycolicibacterium brumae</name>
    <dbReference type="NCBI Taxonomy" id="85968"/>
    <lineage>
        <taxon>Bacteria</taxon>
        <taxon>Bacillati</taxon>
        <taxon>Actinomycetota</taxon>
        <taxon>Actinomycetes</taxon>
        <taxon>Mycobacteriales</taxon>
        <taxon>Mycobacteriaceae</taxon>
        <taxon>Mycolicibacterium</taxon>
    </lineage>
</organism>
<sequence length="290" mass="31062">MIRTTVRGGCRAPNHRRAVRGRRETPVIRQIARPLLGSVFVYSGFRALTNPAPVVDRAKPLIDTAAEMEFPVASPQLDDQTLARAYGGVQLGAGLLLAAGKLPRLASLVLAGSLAPAAVTQQFWAESDPVARQEKTMRFLKDASLMGGLLIAGFDTEGKPGVKWRARKLAARASDRFSDDSHHIDVDEYVDKAKHAAAVAAERLGDGKDVAAERISGFVEAAKPRVEHAANVVAERASHAAAVAKPRLEQAAAVAGEKAVDAQAALEDAAVELRDRSKNVRAEAKSRFRR</sequence>
<dbReference type="AlphaFoldDB" id="A0A2G5P659"/>
<dbReference type="InterPro" id="IPR032808">
    <property type="entry name" value="DoxX"/>
</dbReference>
<keyword evidence="2" id="KW-0812">Transmembrane</keyword>
<evidence type="ECO:0000256" key="1">
    <source>
        <dbReference type="ARBA" id="ARBA00004141"/>
    </source>
</evidence>
<gene>
    <name evidence="5" type="ORF">CQY22_015500</name>
</gene>
<proteinExistence type="predicted"/>
<keyword evidence="4" id="KW-0472">Membrane</keyword>
<evidence type="ECO:0000256" key="4">
    <source>
        <dbReference type="ARBA" id="ARBA00023136"/>
    </source>
</evidence>
<reference evidence="5 6" key="1">
    <citation type="journal article" date="2017" name="Infect. Genet. Evol.">
        <title>The new phylogeny of the genus Mycobacterium: The old and the news.</title>
        <authorList>
            <person name="Tortoli E."/>
            <person name="Fedrizzi T."/>
            <person name="Meehan C.J."/>
            <person name="Trovato A."/>
            <person name="Grottola A."/>
            <person name="Giacobazzi E."/>
            <person name="Serpini G.F."/>
            <person name="Tagliazucchi S."/>
            <person name="Fabio A."/>
            <person name="Bettua C."/>
            <person name="Bertorelli R."/>
            <person name="Frascaro F."/>
            <person name="De Sanctis V."/>
            <person name="Pecorari M."/>
            <person name="Jousson O."/>
            <person name="Segata N."/>
            <person name="Cirillo D.M."/>
        </authorList>
    </citation>
    <scope>NUCLEOTIDE SEQUENCE [LARGE SCALE GENOMIC DNA]</scope>
    <source>
        <strain evidence="5 6">CIP1034565</strain>
    </source>
</reference>
<dbReference type="Pfam" id="PF07681">
    <property type="entry name" value="DoxX"/>
    <property type="match status" value="1"/>
</dbReference>
<evidence type="ECO:0000256" key="3">
    <source>
        <dbReference type="ARBA" id="ARBA00022989"/>
    </source>
</evidence>
<comment type="caution">
    <text evidence="5">The sequence shown here is derived from an EMBL/GenBank/DDBJ whole genome shotgun (WGS) entry which is preliminary data.</text>
</comment>
<accession>A0A2G5P659</accession>
<comment type="subcellular location">
    <subcellularLocation>
        <location evidence="1">Membrane</location>
        <topology evidence="1">Multi-pass membrane protein</topology>
    </subcellularLocation>
</comment>
<dbReference type="OrthoDB" id="329282at2"/>
<evidence type="ECO:0000313" key="6">
    <source>
        <dbReference type="Proteomes" id="UP000230551"/>
    </source>
</evidence>
<evidence type="ECO:0000256" key="2">
    <source>
        <dbReference type="ARBA" id="ARBA00022692"/>
    </source>
</evidence>
<protein>
    <submittedName>
        <fullName evidence="5">DoxX family protein</fullName>
    </submittedName>
</protein>
<keyword evidence="6" id="KW-1185">Reference proteome</keyword>
<dbReference type="Proteomes" id="UP000230551">
    <property type="component" value="Unassembled WGS sequence"/>
</dbReference>
<evidence type="ECO:0000313" key="5">
    <source>
        <dbReference type="EMBL" id="PIB73785.1"/>
    </source>
</evidence>
<dbReference type="STRING" id="85968.GCA_900073015_03828"/>
<dbReference type="EMBL" id="PDCN02000024">
    <property type="protein sequence ID" value="PIB73785.1"/>
    <property type="molecule type" value="Genomic_DNA"/>
</dbReference>
<dbReference type="GO" id="GO:0016020">
    <property type="term" value="C:membrane"/>
    <property type="evidence" value="ECO:0007669"/>
    <property type="project" value="UniProtKB-SubCell"/>
</dbReference>